<evidence type="ECO:0000313" key="4">
    <source>
        <dbReference type="Proteomes" id="UP000031643"/>
    </source>
</evidence>
<keyword evidence="4" id="KW-1185">Reference proteome</keyword>
<dbReference type="STRING" id="1384459.GL4_0257"/>
<dbReference type="EMBL" id="AP014648">
    <property type="protein sequence ID" value="BAQ15727.1"/>
    <property type="molecule type" value="Genomic_DNA"/>
</dbReference>
<accession>A0A0A8JZF7</accession>
<evidence type="ECO:0000256" key="1">
    <source>
        <dbReference type="SAM" id="Coils"/>
    </source>
</evidence>
<sequence>MGDTLSASHPVLLTSVPPATHRMRGGQQVGERYQRDCIESWVESGFRVISVNPMCEVDAVRSLKLPLEVVEANGDGRPTIASLLELAQSTGARLCGIVNADCIMVRIPGLAQQLDQETTHGLYFTERIDLGDHGEFVPGSCGGFDGFYFLPSELGTNFDATLRLGDPWWDYWLPCIAALRGIELFRTSSPMLLHLAHERRWDPQTWEQNSRYFRAQIIEERSRLASEGALDVLQFPDVSAEKSQAIALAVYDWLRSQSEALHFCADQVVSCGVVEFRSMRDYHAIAAPRAIKKLTNRNNVLEDRVGTIRTELDELKRENNRLVARERMIRTNVRRAIGTLDRMKSQPLRPESTKAPLLQRAAQRLLGSDASGESPRSLIVSWAGLIRPRTLAVLAALLCLGLILFIAPIVTSAQGGYVIAYWLAGFGCVAIAAAACAISLARYVAYRGYRYGQAPESVRKRLTVLLDRMHNGS</sequence>
<protein>
    <submittedName>
        <fullName evidence="3">Uncharacterized protein</fullName>
    </submittedName>
</protein>
<feature type="coiled-coil region" evidence="1">
    <location>
        <begin position="291"/>
        <end position="332"/>
    </location>
</feature>
<keyword evidence="2" id="KW-0812">Transmembrane</keyword>
<organism evidence="3 4">
    <name type="scientific">Methyloceanibacter caenitepidi</name>
    <dbReference type="NCBI Taxonomy" id="1384459"/>
    <lineage>
        <taxon>Bacteria</taxon>
        <taxon>Pseudomonadati</taxon>
        <taxon>Pseudomonadota</taxon>
        <taxon>Alphaproteobacteria</taxon>
        <taxon>Hyphomicrobiales</taxon>
        <taxon>Hyphomicrobiaceae</taxon>
        <taxon>Methyloceanibacter</taxon>
    </lineage>
</organism>
<keyword evidence="1" id="KW-0175">Coiled coil</keyword>
<proteinExistence type="predicted"/>
<reference evidence="3 4" key="1">
    <citation type="submission" date="2014-09" db="EMBL/GenBank/DDBJ databases">
        <title>Genome sequencing of Methyloceanibacter caenitepidi Gela4.</title>
        <authorList>
            <person name="Takeuchi M."/>
            <person name="Susumu S."/>
            <person name="Kamagata Y."/>
            <person name="Oshima K."/>
            <person name="Hattori M."/>
            <person name="Iwasaki W."/>
        </authorList>
    </citation>
    <scope>NUCLEOTIDE SEQUENCE [LARGE SCALE GENOMIC DNA]</scope>
    <source>
        <strain evidence="3 4">Gela4</strain>
    </source>
</reference>
<dbReference type="Proteomes" id="UP000031643">
    <property type="component" value="Chromosome"/>
</dbReference>
<evidence type="ECO:0000313" key="3">
    <source>
        <dbReference type="EMBL" id="BAQ15727.1"/>
    </source>
</evidence>
<dbReference type="AlphaFoldDB" id="A0A0A8JZF7"/>
<keyword evidence="2" id="KW-0472">Membrane</keyword>
<keyword evidence="2" id="KW-1133">Transmembrane helix</keyword>
<feature type="transmembrane region" description="Helical" evidence="2">
    <location>
        <begin position="419"/>
        <end position="441"/>
    </location>
</feature>
<feature type="transmembrane region" description="Helical" evidence="2">
    <location>
        <begin position="391"/>
        <end position="413"/>
    </location>
</feature>
<name>A0A0A8JZF7_9HYPH</name>
<dbReference type="RefSeq" id="WP_045363676.1">
    <property type="nucleotide sequence ID" value="NZ_AP014648.1"/>
</dbReference>
<dbReference type="KEGG" id="mcg:GL4_0257"/>
<evidence type="ECO:0000256" key="2">
    <source>
        <dbReference type="SAM" id="Phobius"/>
    </source>
</evidence>
<dbReference type="HOGENOM" id="CLU_577228_0_0_5"/>
<dbReference type="OrthoDB" id="7739965at2"/>
<gene>
    <name evidence="3" type="ORF">GL4_0257</name>
</gene>